<reference evidence="1 2" key="1">
    <citation type="journal article" date="2018" name="Nat. Ecol. Evol.">
        <title>Shark genomes provide insights into elasmobranch evolution and the origin of vertebrates.</title>
        <authorList>
            <person name="Hara Y"/>
            <person name="Yamaguchi K"/>
            <person name="Onimaru K"/>
            <person name="Kadota M"/>
            <person name="Koyanagi M"/>
            <person name="Keeley SD"/>
            <person name="Tatsumi K"/>
            <person name="Tanaka K"/>
            <person name="Motone F"/>
            <person name="Kageyama Y"/>
            <person name="Nozu R"/>
            <person name="Adachi N"/>
            <person name="Nishimura O"/>
            <person name="Nakagawa R"/>
            <person name="Tanegashima C"/>
            <person name="Kiyatake I"/>
            <person name="Matsumoto R"/>
            <person name="Murakumo K"/>
            <person name="Nishida K"/>
            <person name="Terakita A"/>
            <person name="Kuratani S"/>
            <person name="Sato K"/>
            <person name="Hyodo S Kuraku.S."/>
        </authorList>
    </citation>
    <scope>NUCLEOTIDE SEQUENCE [LARGE SCALE GENOMIC DNA]</scope>
</reference>
<dbReference type="AlphaFoldDB" id="A0A401T1R2"/>
<accession>A0A401T1R2</accession>
<sequence>MFLREFQDSVAFTICLHPPCSGRLEIRRGGRGGGGTNLSVIWREASHRLSKLEGWDWTLCQDLTVTWFIRT</sequence>
<dbReference type="Proteomes" id="UP000287033">
    <property type="component" value="Unassembled WGS sequence"/>
</dbReference>
<gene>
    <name evidence="1" type="ORF">chiPu_0015088</name>
</gene>
<evidence type="ECO:0000313" key="1">
    <source>
        <dbReference type="EMBL" id="GCC36593.1"/>
    </source>
</evidence>
<organism evidence="1 2">
    <name type="scientific">Chiloscyllium punctatum</name>
    <name type="common">Brownbanded bambooshark</name>
    <name type="synonym">Hemiscyllium punctatum</name>
    <dbReference type="NCBI Taxonomy" id="137246"/>
    <lineage>
        <taxon>Eukaryota</taxon>
        <taxon>Metazoa</taxon>
        <taxon>Chordata</taxon>
        <taxon>Craniata</taxon>
        <taxon>Vertebrata</taxon>
        <taxon>Chondrichthyes</taxon>
        <taxon>Elasmobranchii</taxon>
        <taxon>Galeomorphii</taxon>
        <taxon>Galeoidea</taxon>
        <taxon>Orectolobiformes</taxon>
        <taxon>Hemiscylliidae</taxon>
        <taxon>Chiloscyllium</taxon>
    </lineage>
</organism>
<comment type="caution">
    <text evidence="1">The sequence shown here is derived from an EMBL/GenBank/DDBJ whole genome shotgun (WGS) entry which is preliminary data.</text>
</comment>
<proteinExistence type="predicted"/>
<keyword evidence="2" id="KW-1185">Reference proteome</keyword>
<protein>
    <submittedName>
        <fullName evidence="1">Uncharacterized protein</fullName>
    </submittedName>
</protein>
<evidence type="ECO:0000313" key="2">
    <source>
        <dbReference type="Proteomes" id="UP000287033"/>
    </source>
</evidence>
<dbReference type="EMBL" id="BEZZ01000854">
    <property type="protein sequence ID" value="GCC36593.1"/>
    <property type="molecule type" value="Genomic_DNA"/>
</dbReference>
<name>A0A401T1R2_CHIPU</name>